<gene>
    <name evidence="8" type="ORF">PHLCEN_2v2044</name>
</gene>
<feature type="compositionally biased region" description="Pro residues" evidence="6">
    <location>
        <begin position="575"/>
        <end position="586"/>
    </location>
</feature>
<keyword evidence="9" id="KW-1185">Reference proteome</keyword>
<name>A0A2R6RQ64_9APHY</name>
<feature type="compositionally biased region" description="Basic and acidic residues" evidence="6">
    <location>
        <begin position="353"/>
        <end position="383"/>
    </location>
</feature>
<dbReference type="AlphaFoldDB" id="A0A2R6RQ64"/>
<feature type="compositionally biased region" description="Basic and acidic residues" evidence="6">
    <location>
        <begin position="401"/>
        <end position="421"/>
    </location>
</feature>
<dbReference type="CDD" id="cd12374">
    <property type="entry name" value="RRM_UHM_SPF45_PUF60"/>
    <property type="match status" value="1"/>
</dbReference>
<feature type="compositionally biased region" description="Polar residues" evidence="6">
    <location>
        <begin position="643"/>
        <end position="652"/>
    </location>
</feature>
<dbReference type="SUPFAM" id="SSF54928">
    <property type="entry name" value="RNA-binding domain, RBD"/>
    <property type="match status" value="1"/>
</dbReference>
<feature type="compositionally biased region" description="Low complexity" evidence="6">
    <location>
        <begin position="388"/>
        <end position="399"/>
    </location>
</feature>
<dbReference type="InterPro" id="IPR012677">
    <property type="entry name" value="Nucleotide-bd_a/b_plait_sf"/>
</dbReference>
<keyword evidence="3" id="KW-0694">RNA-binding</keyword>
<dbReference type="GO" id="GO:0045292">
    <property type="term" value="P:mRNA cis splicing, via spliceosome"/>
    <property type="evidence" value="ECO:0007669"/>
    <property type="project" value="InterPro"/>
</dbReference>
<comment type="subcellular location">
    <subcellularLocation>
        <location evidence="1">Nucleus</location>
    </subcellularLocation>
</comment>
<feature type="domain" description="G-patch" evidence="7">
    <location>
        <begin position="663"/>
        <end position="717"/>
    </location>
</feature>
<evidence type="ECO:0000256" key="1">
    <source>
        <dbReference type="ARBA" id="ARBA00004123"/>
    </source>
</evidence>
<dbReference type="OrthoDB" id="5411533at2759"/>
<dbReference type="Gene3D" id="3.30.70.330">
    <property type="match status" value="1"/>
</dbReference>
<sequence length="840" mass="90601">MLTIQCADTEALDAFSKTSAPCVRLRRILSIQYDGPPVTTLDLTEYRHPFQLLQFQDVTEDIQDACWWKRQDDDSSADKRVLEGEIHLKHSADPSALLGRYGVSYHINDYLKRNLDSTRGNSLTTRRAARRPDGELVDYDNISNNMSSRAGGLYGGIQFSSSKAFVSSSIPQDVLPPPSASPAIPVAKEQPSTTVQPAPSTSSTNNVDSGASVKASAGWSASLAFAPIRRNQTQKPKPAVSRLPVGAAVTTATATGSSSATISSTAIVFAPPSLVELSKVQPSSQAQNAAQGQGWGKKVKPPSMILDEDVNGYKAQRGGKKAGGGKKNKKNKYAPALPSWDPSEMYDPMRPNDYNEYKIWKRKDREERRERELEAKLRAEDKKRNRRSNSYSDNSYGSGSEDERPRKTGRYDEYESRREPVNYEDEDDYDRPRGIGISSATAAAVDVRLTGDEAYQRRLAMSAGFQPATSPATLIAGSNPSAPSFAPSNTFAIALSTPMNAPPEALPPMLSAGLYSPMTAPESSNTLSAAVDDDEIPGFGAPPPPFAAPTVETGEEAYLRRLAMSQPRQAAPAFVPQPRPISPEPPTLAFNPFAPPTSVPPPSAAGLPVSGGALSEEKVRSSREAAAAIAAKLKALAPPPGSTEASGSTTPSAEPAPSKKPEPHNFAARLMAKWGHKEGQGLGVDGSGIVHALTVEQVRSGKSKGEPKEKGKGVSKMGKIVNKNEDAKVKEDLERFGEPSRVVVLTNIVSTEDVGDVELAQDIREECSKNGTVEDCQIHLVTPAPPTEDEAVRVFLQFSGPVGAWKTVRELDGRYFGGRSVRARYFPEKYYNQYAWNVSL</sequence>
<feature type="region of interest" description="Disordered" evidence="6">
    <location>
        <begin position="569"/>
        <end position="663"/>
    </location>
</feature>
<dbReference type="FunFam" id="3.30.70.330:FF:000382">
    <property type="entry name" value="G-patch domain-containing protein"/>
    <property type="match status" value="1"/>
</dbReference>
<dbReference type="SMART" id="SM00443">
    <property type="entry name" value="G_patch"/>
    <property type="match status" value="1"/>
</dbReference>
<dbReference type="GO" id="GO:0071011">
    <property type="term" value="C:precatalytic spliceosome"/>
    <property type="evidence" value="ECO:0007669"/>
    <property type="project" value="TreeGrafter"/>
</dbReference>
<dbReference type="PANTHER" id="PTHR13288:SF8">
    <property type="entry name" value="SPLICING FACTOR 45"/>
    <property type="match status" value="1"/>
</dbReference>
<evidence type="ECO:0000313" key="9">
    <source>
        <dbReference type="Proteomes" id="UP000186601"/>
    </source>
</evidence>
<dbReference type="STRING" id="98765.A0A2R6RQ64"/>
<dbReference type="InterPro" id="IPR000467">
    <property type="entry name" value="G_patch_dom"/>
</dbReference>
<organism evidence="8 9">
    <name type="scientific">Hermanssonia centrifuga</name>
    <dbReference type="NCBI Taxonomy" id="98765"/>
    <lineage>
        <taxon>Eukaryota</taxon>
        <taxon>Fungi</taxon>
        <taxon>Dikarya</taxon>
        <taxon>Basidiomycota</taxon>
        <taxon>Agaricomycotina</taxon>
        <taxon>Agaricomycetes</taxon>
        <taxon>Polyporales</taxon>
        <taxon>Meruliaceae</taxon>
        <taxon>Hermanssonia</taxon>
    </lineage>
</organism>
<feature type="compositionally biased region" description="Basic residues" evidence="6">
    <location>
        <begin position="317"/>
        <end position="332"/>
    </location>
</feature>
<evidence type="ECO:0000256" key="4">
    <source>
        <dbReference type="ARBA" id="ARBA00023187"/>
    </source>
</evidence>
<evidence type="ECO:0000256" key="6">
    <source>
        <dbReference type="SAM" id="MobiDB-lite"/>
    </source>
</evidence>
<dbReference type="Proteomes" id="UP000186601">
    <property type="component" value="Unassembled WGS sequence"/>
</dbReference>
<reference evidence="8 9" key="1">
    <citation type="submission" date="2018-02" db="EMBL/GenBank/DDBJ databases">
        <title>Genome sequence of the basidiomycete white-rot fungus Phlebia centrifuga.</title>
        <authorList>
            <person name="Granchi Z."/>
            <person name="Peng M."/>
            <person name="de Vries R.P."/>
            <person name="Hilden K."/>
            <person name="Makela M.R."/>
            <person name="Grigoriev I."/>
            <person name="Riley R."/>
        </authorList>
    </citation>
    <scope>NUCLEOTIDE SEQUENCE [LARGE SCALE GENOMIC DNA]</scope>
    <source>
        <strain evidence="8 9">FBCC195</strain>
    </source>
</reference>
<evidence type="ECO:0000259" key="7">
    <source>
        <dbReference type="PROSITE" id="PS50174"/>
    </source>
</evidence>
<feature type="compositionally biased region" description="Pro residues" evidence="6">
    <location>
        <begin position="593"/>
        <end position="603"/>
    </location>
</feature>
<comment type="caution">
    <text evidence="8">The sequence shown here is derived from an EMBL/GenBank/DDBJ whole genome shotgun (WGS) entry which is preliminary data.</text>
</comment>
<accession>A0A2R6RQ64</accession>
<dbReference type="InterPro" id="IPR040052">
    <property type="entry name" value="RBM17"/>
</dbReference>
<evidence type="ECO:0000256" key="2">
    <source>
        <dbReference type="ARBA" id="ARBA00022664"/>
    </source>
</evidence>
<evidence type="ECO:0000256" key="5">
    <source>
        <dbReference type="ARBA" id="ARBA00023242"/>
    </source>
</evidence>
<dbReference type="EMBL" id="MLYV02000190">
    <property type="protein sequence ID" value="PSS32171.1"/>
    <property type="molecule type" value="Genomic_DNA"/>
</dbReference>
<evidence type="ECO:0000313" key="8">
    <source>
        <dbReference type="EMBL" id="PSS32171.1"/>
    </source>
</evidence>
<evidence type="ECO:0000256" key="3">
    <source>
        <dbReference type="ARBA" id="ARBA00022884"/>
    </source>
</evidence>
<dbReference type="GO" id="GO:0003723">
    <property type="term" value="F:RNA binding"/>
    <property type="evidence" value="ECO:0007669"/>
    <property type="project" value="UniProtKB-KW"/>
</dbReference>
<dbReference type="InterPro" id="IPR035979">
    <property type="entry name" value="RBD_domain_sf"/>
</dbReference>
<dbReference type="SMART" id="SM00361">
    <property type="entry name" value="RRM_1"/>
    <property type="match status" value="1"/>
</dbReference>
<keyword evidence="2" id="KW-0507">mRNA processing</keyword>
<feature type="compositionally biased region" description="Polar residues" evidence="6">
    <location>
        <begin position="190"/>
        <end position="209"/>
    </location>
</feature>
<dbReference type="PROSITE" id="PS50174">
    <property type="entry name" value="G_PATCH"/>
    <property type="match status" value="1"/>
</dbReference>
<keyword evidence="4" id="KW-0508">mRNA splicing</keyword>
<feature type="compositionally biased region" description="Low complexity" evidence="6">
    <location>
        <begin position="625"/>
        <end position="636"/>
    </location>
</feature>
<proteinExistence type="predicted"/>
<dbReference type="PANTHER" id="PTHR13288">
    <property type="entry name" value="SPLICING FACTOR 45 SPF45"/>
    <property type="match status" value="1"/>
</dbReference>
<dbReference type="Pfam" id="PF01585">
    <property type="entry name" value="G-patch"/>
    <property type="match status" value="1"/>
</dbReference>
<dbReference type="InterPro" id="IPR003954">
    <property type="entry name" value="RRM_euk-type"/>
</dbReference>
<keyword evidence="5" id="KW-0539">Nucleus</keyword>
<feature type="region of interest" description="Disordered" evidence="6">
    <location>
        <begin position="170"/>
        <end position="211"/>
    </location>
</feature>
<feature type="region of interest" description="Disordered" evidence="6">
    <location>
        <begin position="280"/>
        <end position="434"/>
    </location>
</feature>
<protein>
    <recommendedName>
        <fullName evidence="7">G-patch domain-containing protein</fullName>
    </recommendedName>
</protein>